<evidence type="ECO:0000313" key="1">
    <source>
        <dbReference type="EMBL" id="ONH84703.1"/>
    </source>
</evidence>
<evidence type="ECO:0000313" key="2">
    <source>
        <dbReference type="Proteomes" id="UP000054844"/>
    </source>
</evidence>
<reference evidence="1" key="1">
    <citation type="submission" date="2016-12" db="EMBL/GenBank/DDBJ databases">
        <title>Draft genome sequence of Roseomonas mucosa strain AU37, isolated from a peripheral intravenous catheter.</title>
        <authorList>
            <person name="Choudhury M.A."/>
            <person name="Sidjabat H.E."/>
            <person name="Wailan A.M."/>
            <person name="Zhang L."/>
            <person name="Marsh N.M."/>
            <person name="Rickard C.M."/>
            <person name="Davies M."/>
            <person name="Mcmillan D.J."/>
        </authorList>
    </citation>
    <scope>NUCLEOTIDE SEQUENCE [LARGE SCALE GENOMIC DNA]</scope>
    <source>
        <strain evidence="1">AU37</strain>
    </source>
</reference>
<comment type="caution">
    <text evidence="1">The sequence shown here is derived from an EMBL/GenBank/DDBJ whole genome shotgun (WGS) entry which is preliminary data.</text>
</comment>
<dbReference type="EMBL" id="LLWF02000004">
    <property type="protein sequence ID" value="ONH84703.1"/>
    <property type="molecule type" value="Genomic_DNA"/>
</dbReference>
<dbReference type="OrthoDB" id="9973342at2"/>
<dbReference type="RefSeq" id="WP_075821271.1">
    <property type="nucleotide sequence ID" value="NZ_CP025061.1"/>
</dbReference>
<sequence>MFQDIVDVRQIRFPLPVLSLALAKAPAVLGLVREPLEILRCEPVSLDPPSLRAVFRPGQGAEPVSLLLSAPALAAALIAYCKLISLPISRNADKRLVLAREWVTLETELRCPVPSPTASVSPSGVPVLASSQM</sequence>
<proteinExistence type="predicted"/>
<organism evidence="1 2">
    <name type="scientific">Roseomonas mucosa</name>
    <dbReference type="NCBI Taxonomy" id="207340"/>
    <lineage>
        <taxon>Bacteria</taxon>
        <taxon>Pseudomonadati</taxon>
        <taxon>Pseudomonadota</taxon>
        <taxon>Alphaproteobacteria</taxon>
        <taxon>Acetobacterales</taxon>
        <taxon>Roseomonadaceae</taxon>
        <taxon>Roseomonas</taxon>
    </lineage>
</organism>
<accession>A0A1S8D8K4</accession>
<gene>
    <name evidence="1" type="ORF">APZ41_002865</name>
</gene>
<keyword evidence="2" id="KW-1185">Reference proteome</keyword>
<name>A0A1S8D8K4_9PROT</name>
<dbReference type="AlphaFoldDB" id="A0A1S8D8K4"/>
<dbReference type="Proteomes" id="UP000054844">
    <property type="component" value="Unassembled WGS sequence"/>
</dbReference>
<protein>
    <submittedName>
        <fullName evidence="1">Uncharacterized protein</fullName>
    </submittedName>
</protein>